<dbReference type="EMBL" id="CP019893">
    <property type="protein sequence ID" value="ARS89827.1"/>
    <property type="molecule type" value="Genomic_DNA"/>
</dbReference>
<name>A0A2Z2HW91_9EURY</name>
<keyword evidence="1" id="KW-0812">Transmembrane</keyword>
<dbReference type="KEGG" id="naj:B1756_08800"/>
<dbReference type="AlphaFoldDB" id="A0A2Z2HW91"/>
<dbReference type="OrthoDB" id="191535at2157"/>
<evidence type="ECO:0000313" key="3">
    <source>
        <dbReference type="Proteomes" id="UP000250088"/>
    </source>
</evidence>
<evidence type="ECO:0000256" key="1">
    <source>
        <dbReference type="SAM" id="Phobius"/>
    </source>
</evidence>
<accession>A0A2Z2HW91</accession>
<keyword evidence="1" id="KW-1133">Transmembrane helix</keyword>
<feature type="transmembrane region" description="Helical" evidence="1">
    <location>
        <begin position="21"/>
        <end position="39"/>
    </location>
</feature>
<evidence type="ECO:0000313" key="2">
    <source>
        <dbReference type="EMBL" id="ARS89827.1"/>
    </source>
</evidence>
<gene>
    <name evidence="2" type="ORF">B1756_08800</name>
</gene>
<proteinExistence type="predicted"/>
<sequence>MVTGEDRLESATTGARRLVSVLRLVAVALVVVGFVGWLVDHDGEVVLESPYTLAFGVGVACALVAIYLGVFLANRG</sequence>
<keyword evidence="3" id="KW-1185">Reference proteome</keyword>
<reference evidence="3" key="1">
    <citation type="submission" date="2017-02" db="EMBL/GenBank/DDBJ databases">
        <title>Natronthermophilus aegyptiacus gen. nov.,sp. nov., an aerobic, extremely halophilic alkalithermophilic archaeon isolated from the athalassohaline Wadi An Natrun, Egypt.</title>
        <authorList>
            <person name="Zhao B."/>
        </authorList>
    </citation>
    <scope>NUCLEOTIDE SEQUENCE [LARGE SCALE GENOMIC DNA]</scope>
    <source>
        <strain evidence="3">JW/NM-HA 15</strain>
    </source>
</reference>
<feature type="transmembrane region" description="Helical" evidence="1">
    <location>
        <begin position="51"/>
        <end position="73"/>
    </location>
</feature>
<organism evidence="2 3">
    <name type="scientific">Natrarchaeobaculum aegyptiacum</name>
    <dbReference type="NCBI Taxonomy" id="745377"/>
    <lineage>
        <taxon>Archaea</taxon>
        <taxon>Methanobacteriati</taxon>
        <taxon>Methanobacteriota</taxon>
        <taxon>Stenosarchaea group</taxon>
        <taxon>Halobacteria</taxon>
        <taxon>Halobacteriales</taxon>
        <taxon>Natrialbaceae</taxon>
        <taxon>Natrarchaeobaculum</taxon>
    </lineage>
</organism>
<keyword evidence="1" id="KW-0472">Membrane</keyword>
<protein>
    <submittedName>
        <fullName evidence="2">Uncharacterized protein</fullName>
    </submittedName>
</protein>
<dbReference type="Proteomes" id="UP000250088">
    <property type="component" value="Chromosome"/>
</dbReference>